<evidence type="ECO:0000313" key="2">
    <source>
        <dbReference type="EMBL" id="AFY79957.1"/>
    </source>
</evidence>
<dbReference type="GO" id="GO:0016740">
    <property type="term" value="F:transferase activity"/>
    <property type="evidence" value="ECO:0007669"/>
    <property type="project" value="UniProtKB-KW"/>
</dbReference>
<dbReference type="Proteomes" id="UP000010367">
    <property type="component" value="Chromosome"/>
</dbReference>
<keyword evidence="3" id="KW-1185">Reference proteome</keyword>
<dbReference type="InterPro" id="IPR001173">
    <property type="entry name" value="Glyco_trans_2-like"/>
</dbReference>
<dbReference type="Gene3D" id="3.90.550.10">
    <property type="entry name" value="Spore Coat Polysaccharide Biosynthesis Protein SpsA, Chain A"/>
    <property type="match status" value="1"/>
</dbReference>
<keyword evidence="2" id="KW-0808">Transferase</keyword>
<sequence>MNAIAFTIAIPTYNGAARLPQLLDCLRSQIRTEDFTWEIVVIDNNSQDNTAEVIRQYQIDWPSASPLHYYFEPQQGLAFARQRAIDEAQGTWVGFLDDDNLPAPDWVAEAYNFAHSYPQAGAFGGQIHGQFETPPPENFHRIASFLAIRERGSKPHLYQPNQLSLPPGAGLVVRKQAWCETVPRRLQLIGRVKGSSLAGEDFETLLYLHQGGWEIWYCPTLHSYHQIPQERLEQASLLSLIRGCGLCICHLRLLNASPREKPLVIARIFLGNLRRILRHLIQYRGLVKTDPVAACELEFFISSFLSPVYYLQSQLAQKQVNSNEPSPRLNCPAN</sequence>
<organism evidence="2 3">
    <name type="scientific">Oscillatoria acuminata PCC 6304</name>
    <dbReference type="NCBI Taxonomy" id="56110"/>
    <lineage>
        <taxon>Bacteria</taxon>
        <taxon>Bacillati</taxon>
        <taxon>Cyanobacteriota</taxon>
        <taxon>Cyanophyceae</taxon>
        <taxon>Oscillatoriophycideae</taxon>
        <taxon>Oscillatoriales</taxon>
        <taxon>Oscillatoriaceae</taxon>
        <taxon>Oscillatoria</taxon>
    </lineage>
</organism>
<dbReference type="HOGENOM" id="CLU_025996_19_2_3"/>
<feature type="domain" description="Glycosyltransferase 2-like" evidence="1">
    <location>
        <begin position="7"/>
        <end position="142"/>
    </location>
</feature>
<dbReference type="STRING" id="56110.Oscil6304_0204"/>
<dbReference type="AlphaFoldDB" id="K9TAQ1"/>
<dbReference type="Pfam" id="PF00535">
    <property type="entry name" value="Glycos_transf_2"/>
    <property type="match status" value="1"/>
</dbReference>
<name>K9TAQ1_9CYAN</name>
<dbReference type="KEGG" id="oac:Oscil6304_0204"/>
<evidence type="ECO:0000313" key="3">
    <source>
        <dbReference type="Proteomes" id="UP000010367"/>
    </source>
</evidence>
<dbReference type="PANTHER" id="PTHR43685:SF14">
    <property type="entry name" value="GLYCOSYLTRANSFERASE 2-LIKE DOMAIN-CONTAINING PROTEIN"/>
    <property type="match status" value="1"/>
</dbReference>
<dbReference type="CDD" id="cd00761">
    <property type="entry name" value="Glyco_tranf_GTA_type"/>
    <property type="match status" value="1"/>
</dbReference>
<dbReference type="InParanoid" id="K9TAQ1"/>
<dbReference type="RefSeq" id="WP_015146607.1">
    <property type="nucleotide sequence ID" value="NC_019693.1"/>
</dbReference>
<dbReference type="OrthoDB" id="468448at2"/>
<dbReference type="NCBIfam" id="NF038302">
    <property type="entry name" value="EPS_HpsE"/>
    <property type="match status" value="1"/>
</dbReference>
<reference evidence="2 3" key="1">
    <citation type="submission" date="2012-06" db="EMBL/GenBank/DDBJ databases">
        <title>Finished chromosome of genome of Oscillatoria acuminata PCC 6304.</title>
        <authorList>
            <consortium name="US DOE Joint Genome Institute"/>
            <person name="Gugger M."/>
            <person name="Coursin T."/>
            <person name="Rippka R."/>
            <person name="Tandeau De Marsac N."/>
            <person name="Huntemann M."/>
            <person name="Wei C.-L."/>
            <person name="Han J."/>
            <person name="Detter J.C."/>
            <person name="Han C."/>
            <person name="Tapia R."/>
            <person name="Davenport K."/>
            <person name="Daligault H."/>
            <person name="Erkkila T."/>
            <person name="Gu W."/>
            <person name="Munk A.C.C."/>
            <person name="Teshima H."/>
            <person name="Xu Y."/>
            <person name="Chain P."/>
            <person name="Chen A."/>
            <person name="Krypides N."/>
            <person name="Mavromatis K."/>
            <person name="Markowitz V."/>
            <person name="Szeto E."/>
            <person name="Ivanova N."/>
            <person name="Mikhailova N."/>
            <person name="Ovchinnikova G."/>
            <person name="Pagani I."/>
            <person name="Pati A."/>
            <person name="Goodwin L."/>
            <person name="Peters L."/>
            <person name="Pitluck S."/>
            <person name="Woyke T."/>
            <person name="Kerfeld C."/>
        </authorList>
    </citation>
    <scope>NUCLEOTIDE SEQUENCE [LARGE SCALE GENOMIC DNA]</scope>
    <source>
        <strain evidence="2 3">PCC 6304</strain>
    </source>
</reference>
<dbReference type="PANTHER" id="PTHR43685">
    <property type="entry name" value="GLYCOSYLTRANSFERASE"/>
    <property type="match status" value="1"/>
</dbReference>
<dbReference type="SUPFAM" id="SSF53448">
    <property type="entry name" value="Nucleotide-diphospho-sugar transferases"/>
    <property type="match status" value="1"/>
</dbReference>
<evidence type="ECO:0000259" key="1">
    <source>
        <dbReference type="Pfam" id="PF00535"/>
    </source>
</evidence>
<dbReference type="InterPro" id="IPR050834">
    <property type="entry name" value="Glycosyltransf_2"/>
</dbReference>
<dbReference type="eggNOG" id="COG1216">
    <property type="taxonomic scope" value="Bacteria"/>
</dbReference>
<dbReference type="InterPro" id="IPR029044">
    <property type="entry name" value="Nucleotide-diphossugar_trans"/>
</dbReference>
<dbReference type="PATRIC" id="fig|56110.3.peg.240"/>
<protein>
    <submittedName>
        <fullName evidence="2">Glycosyl transferase</fullName>
    </submittedName>
</protein>
<proteinExistence type="predicted"/>
<gene>
    <name evidence="2" type="ORF">Oscil6304_0204</name>
</gene>
<dbReference type="EMBL" id="CP003607">
    <property type="protein sequence ID" value="AFY79957.1"/>
    <property type="molecule type" value="Genomic_DNA"/>
</dbReference>
<accession>K9TAQ1</accession>